<evidence type="ECO:0008006" key="5">
    <source>
        <dbReference type="Google" id="ProtNLM"/>
    </source>
</evidence>
<proteinExistence type="inferred from homology"/>
<keyword evidence="1" id="KW-0560">Oxidoreductase</keyword>
<dbReference type="EMBL" id="JAWDJX010000001">
    <property type="protein sequence ID" value="KAK3058701.1"/>
    <property type="molecule type" value="Genomic_DNA"/>
</dbReference>
<comment type="caution">
    <text evidence="3">The sequence shown here is derived from an EMBL/GenBank/DDBJ whole genome shotgun (WGS) entry which is preliminary data.</text>
</comment>
<gene>
    <name evidence="3" type="ORF">LTR09_000266</name>
</gene>
<dbReference type="PANTHER" id="PTHR34598:SF3">
    <property type="entry name" value="OXIDOREDUCTASE AN1597"/>
    <property type="match status" value="1"/>
</dbReference>
<keyword evidence="4" id="KW-1185">Reference proteome</keyword>
<sequence length="306" mass="35145">MRKTAEEDHGLATSLTTVDSNTVITSMYFLQPQQLYRAEKPYSLRFVPPEGFPRSNIALEKHNDVEIRDIRPRVGELSFSKHGFKIMPVHSKMTYDDFDDEEKIVDTYLREVADALRDELGAKHVHIFEHTVVPSQLVRKRHEIFPISTGKAYRYNQPTSMAHIDTTVEWARDMVHKLNGGKAQDILQHRIQCVNVWKPISGPVRDWPLALCDPRTVGSDDLEAADLVYHDYVVENRQVYRQPGQNWYYIRDQQPNEAWIFRQSDSKPGVGIGVPHSSFPNPLAGSDVPPRESIEVRALVYYGGDF</sequence>
<evidence type="ECO:0000313" key="3">
    <source>
        <dbReference type="EMBL" id="KAK3058701.1"/>
    </source>
</evidence>
<dbReference type="AlphaFoldDB" id="A0AAJ0GJA7"/>
<evidence type="ECO:0000256" key="2">
    <source>
        <dbReference type="ARBA" id="ARBA00023604"/>
    </source>
</evidence>
<protein>
    <recommendedName>
        <fullName evidence="5">Methyltransferase</fullName>
    </recommendedName>
</protein>
<dbReference type="PANTHER" id="PTHR34598">
    <property type="entry name" value="BLL6449 PROTEIN"/>
    <property type="match status" value="1"/>
</dbReference>
<comment type="similarity">
    <text evidence="2">Belongs to the asaB hydroxylase/desaturase family.</text>
</comment>
<evidence type="ECO:0000313" key="4">
    <source>
        <dbReference type="Proteomes" id="UP001271007"/>
    </source>
</evidence>
<dbReference type="NCBIfam" id="NF041278">
    <property type="entry name" value="CmcJ_NvfI_EfuI"/>
    <property type="match status" value="1"/>
</dbReference>
<evidence type="ECO:0000256" key="1">
    <source>
        <dbReference type="ARBA" id="ARBA00023002"/>
    </source>
</evidence>
<dbReference type="Proteomes" id="UP001271007">
    <property type="component" value="Unassembled WGS sequence"/>
</dbReference>
<dbReference type="InterPro" id="IPR044053">
    <property type="entry name" value="AsaB-like"/>
</dbReference>
<reference evidence="3" key="1">
    <citation type="submission" date="2023-04" db="EMBL/GenBank/DDBJ databases">
        <title>Black Yeasts Isolated from many extreme environments.</title>
        <authorList>
            <person name="Coleine C."/>
            <person name="Stajich J.E."/>
            <person name="Selbmann L."/>
        </authorList>
    </citation>
    <scope>NUCLEOTIDE SEQUENCE</scope>
    <source>
        <strain evidence="3">CCFEE 5312</strain>
    </source>
</reference>
<dbReference type="GO" id="GO:0016491">
    <property type="term" value="F:oxidoreductase activity"/>
    <property type="evidence" value="ECO:0007669"/>
    <property type="project" value="UniProtKB-KW"/>
</dbReference>
<name>A0AAJ0GJA7_9PEZI</name>
<accession>A0AAJ0GJA7</accession>
<organism evidence="3 4">
    <name type="scientific">Extremus antarcticus</name>
    <dbReference type="NCBI Taxonomy" id="702011"/>
    <lineage>
        <taxon>Eukaryota</taxon>
        <taxon>Fungi</taxon>
        <taxon>Dikarya</taxon>
        <taxon>Ascomycota</taxon>
        <taxon>Pezizomycotina</taxon>
        <taxon>Dothideomycetes</taxon>
        <taxon>Dothideomycetidae</taxon>
        <taxon>Mycosphaerellales</taxon>
        <taxon>Extremaceae</taxon>
        <taxon>Extremus</taxon>
    </lineage>
</organism>